<dbReference type="EMBL" id="JACHEK010000011">
    <property type="protein sequence ID" value="MBB6146817.1"/>
    <property type="molecule type" value="Genomic_DNA"/>
</dbReference>
<name>A0A841K2K1_9BACT</name>
<keyword evidence="5" id="KW-0418">Kinase</keyword>
<reference evidence="5 6" key="1">
    <citation type="submission" date="2020-08" db="EMBL/GenBank/DDBJ databases">
        <title>Genomic Encyclopedia of Type Strains, Phase IV (KMG-IV): sequencing the most valuable type-strain genomes for metagenomic binning, comparative biology and taxonomic classification.</title>
        <authorList>
            <person name="Goeker M."/>
        </authorList>
    </citation>
    <scope>NUCLEOTIDE SEQUENCE [LARGE SCALE GENOMIC DNA]</scope>
    <source>
        <strain evidence="5 6">DSM 103733</strain>
    </source>
</reference>
<gene>
    <name evidence="5" type="ORF">HNQ77_004798</name>
</gene>
<dbReference type="PRINTS" id="PR00344">
    <property type="entry name" value="BCTRLSENSOR"/>
</dbReference>
<evidence type="ECO:0000313" key="5">
    <source>
        <dbReference type="EMBL" id="MBB6146817.1"/>
    </source>
</evidence>
<dbReference type="SMART" id="SM00387">
    <property type="entry name" value="HATPase_c"/>
    <property type="match status" value="1"/>
</dbReference>
<dbReference type="SUPFAM" id="SSF47384">
    <property type="entry name" value="Homodimeric domain of signal transducing histidine kinase"/>
    <property type="match status" value="1"/>
</dbReference>
<proteinExistence type="predicted"/>
<dbReference type="CDD" id="cd00075">
    <property type="entry name" value="HATPase"/>
    <property type="match status" value="1"/>
</dbReference>
<dbReference type="Gene3D" id="3.30.565.10">
    <property type="entry name" value="Histidine kinase-like ATPase, C-terminal domain"/>
    <property type="match status" value="1"/>
</dbReference>
<dbReference type="InterPro" id="IPR005467">
    <property type="entry name" value="His_kinase_dom"/>
</dbReference>
<evidence type="ECO:0000256" key="3">
    <source>
        <dbReference type="ARBA" id="ARBA00022553"/>
    </source>
</evidence>
<evidence type="ECO:0000313" key="6">
    <source>
        <dbReference type="Proteomes" id="UP000538666"/>
    </source>
</evidence>
<keyword evidence="5" id="KW-0808">Transferase</keyword>
<dbReference type="InterPro" id="IPR003661">
    <property type="entry name" value="HisK_dim/P_dom"/>
</dbReference>
<dbReference type="GO" id="GO:0005886">
    <property type="term" value="C:plasma membrane"/>
    <property type="evidence" value="ECO:0007669"/>
    <property type="project" value="TreeGrafter"/>
</dbReference>
<dbReference type="EC" id="2.7.13.3" evidence="2"/>
<evidence type="ECO:0000259" key="4">
    <source>
        <dbReference type="PROSITE" id="PS50109"/>
    </source>
</evidence>
<dbReference type="GO" id="GO:0000155">
    <property type="term" value="F:phosphorelay sensor kinase activity"/>
    <property type="evidence" value="ECO:0007669"/>
    <property type="project" value="InterPro"/>
</dbReference>
<dbReference type="InterPro" id="IPR003594">
    <property type="entry name" value="HATPase_dom"/>
</dbReference>
<dbReference type="InterPro" id="IPR036890">
    <property type="entry name" value="HATPase_C_sf"/>
</dbReference>
<feature type="domain" description="Histidine kinase" evidence="4">
    <location>
        <begin position="53"/>
        <end position="264"/>
    </location>
</feature>
<comment type="catalytic activity">
    <reaction evidence="1">
        <text>ATP + protein L-histidine = ADP + protein N-phospho-L-histidine.</text>
        <dbReference type="EC" id="2.7.13.3"/>
    </reaction>
</comment>
<dbReference type="PROSITE" id="PS50109">
    <property type="entry name" value="HIS_KIN"/>
    <property type="match status" value="1"/>
</dbReference>
<evidence type="ECO:0000256" key="1">
    <source>
        <dbReference type="ARBA" id="ARBA00000085"/>
    </source>
</evidence>
<comment type="caution">
    <text evidence="5">The sequence shown here is derived from an EMBL/GenBank/DDBJ whole genome shotgun (WGS) entry which is preliminary data.</text>
</comment>
<dbReference type="RefSeq" id="WP_050061309.1">
    <property type="nucleotide sequence ID" value="NZ_JACHEK010000011.1"/>
</dbReference>
<organism evidence="5 6">
    <name type="scientific">Silvibacterium bohemicum</name>
    <dbReference type="NCBI Taxonomy" id="1577686"/>
    <lineage>
        <taxon>Bacteria</taxon>
        <taxon>Pseudomonadati</taxon>
        <taxon>Acidobacteriota</taxon>
        <taxon>Terriglobia</taxon>
        <taxon>Terriglobales</taxon>
        <taxon>Acidobacteriaceae</taxon>
        <taxon>Silvibacterium</taxon>
    </lineage>
</organism>
<dbReference type="PANTHER" id="PTHR45569">
    <property type="entry name" value="SENSOR PROTEIN KDPD"/>
    <property type="match status" value="1"/>
</dbReference>
<evidence type="ECO:0000256" key="2">
    <source>
        <dbReference type="ARBA" id="ARBA00012438"/>
    </source>
</evidence>
<dbReference type="PANTHER" id="PTHR45569:SF1">
    <property type="entry name" value="SENSOR PROTEIN KDPD"/>
    <property type="match status" value="1"/>
</dbReference>
<dbReference type="SUPFAM" id="SSF55874">
    <property type="entry name" value="ATPase domain of HSP90 chaperone/DNA topoisomerase II/histidine kinase"/>
    <property type="match status" value="1"/>
</dbReference>
<sequence length="264" mass="29074">MLAASSVAKANLGSGIGQNKGVDVQRLRQLVVVGNDKPQRTTEDPPFSKMAQFVVHDLRHHLCAIYANAEFMCSRSENPSDREELFDEIRSAIVCMTDQLDALLLLSKTGSAFHLRRQSLKSIVELATQMVRSHPVAELVNLTSKDMPFIEGHVDGKWLCSAIFNLLLNACQAVRLAPKPWEVVIALQQDLSHVAIRVTDSGPGVPRSIQKSFFQPFVGADHRDGMGLGLPIAECVAREHGGEVCLEESRPGRTSFVLRLPNTR</sequence>
<dbReference type="OrthoDB" id="112911at2"/>
<keyword evidence="3" id="KW-0597">Phosphoprotein</keyword>
<dbReference type="Pfam" id="PF02518">
    <property type="entry name" value="HATPase_c"/>
    <property type="match status" value="1"/>
</dbReference>
<dbReference type="CDD" id="cd00082">
    <property type="entry name" value="HisKA"/>
    <property type="match status" value="1"/>
</dbReference>
<dbReference type="InterPro" id="IPR004358">
    <property type="entry name" value="Sig_transdc_His_kin-like_C"/>
</dbReference>
<dbReference type="InterPro" id="IPR052023">
    <property type="entry name" value="Histidine_kinase_KdpD"/>
</dbReference>
<dbReference type="AlphaFoldDB" id="A0A841K2K1"/>
<protein>
    <recommendedName>
        <fullName evidence="2">histidine kinase</fullName>
        <ecNumber evidence="2">2.7.13.3</ecNumber>
    </recommendedName>
</protein>
<accession>A0A841K2K1</accession>
<dbReference type="InterPro" id="IPR036097">
    <property type="entry name" value="HisK_dim/P_sf"/>
</dbReference>
<keyword evidence="6" id="KW-1185">Reference proteome</keyword>
<dbReference type="Proteomes" id="UP000538666">
    <property type="component" value="Unassembled WGS sequence"/>
</dbReference>